<organism evidence="2 3">
    <name type="scientific">Colletotrichum costaricense</name>
    <dbReference type="NCBI Taxonomy" id="1209916"/>
    <lineage>
        <taxon>Eukaryota</taxon>
        <taxon>Fungi</taxon>
        <taxon>Dikarya</taxon>
        <taxon>Ascomycota</taxon>
        <taxon>Pezizomycotina</taxon>
        <taxon>Sordariomycetes</taxon>
        <taxon>Hypocreomycetidae</taxon>
        <taxon>Glomerellales</taxon>
        <taxon>Glomerellaceae</taxon>
        <taxon>Colletotrichum</taxon>
        <taxon>Colletotrichum acutatum species complex</taxon>
    </lineage>
</organism>
<evidence type="ECO:0000313" key="2">
    <source>
        <dbReference type="EMBL" id="KAK1508002.1"/>
    </source>
</evidence>
<dbReference type="AlphaFoldDB" id="A0AAJ0DSP5"/>
<sequence>MASIHTVDGNDAVTERQSSRDGLPMSIVAFSDPFQDPVRTRRRTSSSHNTYYATITAPSQHQVNSHSAVSKGLANDSKAWKLS</sequence>
<dbReference type="GeneID" id="85347688"/>
<dbReference type="Proteomes" id="UP001240678">
    <property type="component" value="Unassembled WGS sequence"/>
</dbReference>
<protein>
    <submittedName>
        <fullName evidence="2">Uncharacterized protein</fullName>
    </submittedName>
</protein>
<comment type="caution">
    <text evidence="2">The sequence shown here is derived from an EMBL/GenBank/DDBJ whole genome shotgun (WGS) entry which is preliminary data.</text>
</comment>
<dbReference type="RefSeq" id="XP_060305196.1">
    <property type="nucleotide sequence ID" value="XM_060464141.1"/>
</dbReference>
<reference evidence="2 3" key="1">
    <citation type="submission" date="2016-10" db="EMBL/GenBank/DDBJ databases">
        <title>The genome sequence of Colletotrichum fioriniae PJ7.</title>
        <authorList>
            <person name="Baroncelli R."/>
        </authorList>
    </citation>
    <scope>NUCLEOTIDE SEQUENCE [LARGE SCALE GENOMIC DNA]</scope>
    <source>
        <strain evidence="2 3">IMI 309622</strain>
    </source>
</reference>
<proteinExistence type="predicted"/>
<feature type="region of interest" description="Disordered" evidence="1">
    <location>
        <begin position="1"/>
        <end position="25"/>
    </location>
</feature>
<gene>
    <name evidence="2" type="ORF">CCOS01_16003</name>
</gene>
<name>A0AAJ0DSP5_9PEZI</name>
<dbReference type="EMBL" id="MOOE01000027">
    <property type="protein sequence ID" value="KAK1508002.1"/>
    <property type="molecule type" value="Genomic_DNA"/>
</dbReference>
<feature type="region of interest" description="Disordered" evidence="1">
    <location>
        <begin position="55"/>
        <end position="83"/>
    </location>
</feature>
<keyword evidence="3" id="KW-1185">Reference proteome</keyword>
<accession>A0AAJ0DSP5</accession>
<evidence type="ECO:0000256" key="1">
    <source>
        <dbReference type="SAM" id="MobiDB-lite"/>
    </source>
</evidence>
<feature type="compositionally biased region" description="Polar residues" evidence="1">
    <location>
        <begin position="55"/>
        <end position="68"/>
    </location>
</feature>
<evidence type="ECO:0000313" key="3">
    <source>
        <dbReference type="Proteomes" id="UP001240678"/>
    </source>
</evidence>